<keyword evidence="3" id="KW-0689">Ribosomal protein</keyword>
<evidence type="ECO:0000256" key="7">
    <source>
        <dbReference type="SAM" id="MobiDB-lite"/>
    </source>
</evidence>
<comment type="caution">
    <text evidence="8">The sequence shown here is derived from an EMBL/GenBank/DDBJ whole genome shotgun (WGS) entry which is preliminary data.</text>
</comment>
<dbReference type="InterPro" id="IPR018305">
    <property type="entry name" value="Ribosomal_m50"/>
</dbReference>
<feature type="region of interest" description="Disordered" evidence="7">
    <location>
        <begin position="77"/>
        <end position="117"/>
    </location>
</feature>
<organism evidence="8 9">
    <name type="scientific">Penicillium bovifimosum</name>
    <dbReference type="NCBI Taxonomy" id="126998"/>
    <lineage>
        <taxon>Eukaryota</taxon>
        <taxon>Fungi</taxon>
        <taxon>Dikarya</taxon>
        <taxon>Ascomycota</taxon>
        <taxon>Pezizomycotina</taxon>
        <taxon>Eurotiomycetes</taxon>
        <taxon>Eurotiomycetidae</taxon>
        <taxon>Eurotiales</taxon>
        <taxon>Aspergillaceae</taxon>
        <taxon>Penicillium</taxon>
    </lineage>
</organism>
<reference evidence="8" key="1">
    <citation type="submission" date="2022-11" db="EMBL/GenBank/DDBJ databases">
        <authorList>
            <person name="Petersen C."/>
        </authorList>
    </citation>
    <scope>NUCLEOTIDE SEQUENCE</scope>
    <source>
        <strain evidence="8">IBT 22155</strain>
    </source>
</reference>
<dbReference type="Proteomes" id="UP001149079">
    <property type="component" value="Unassembled WGS sequence"/>
</dbReference>
<dbReference type="RefSeq" id="XP_056516932.1">
    <property type="nucleotide sequence ID" value="XM_056670559.1"/>
</dbReference>
<dbReference type="AlphaFoldDB" id="A0A9W9KUV5"/>
<evidence type="ECO:0000256" key="5">
    <source>
        <dbReference type="ARBA" id="ARBA00023274"/>
    </source>
</evidence>
<evidence type="ECO:0000256" key="4">
    <source>
        <dbReference type="ARBA" id="ARBA00023128"/>
    </source>
</evidence>
<keyword evidence="4" id="KW-0496">Mitochondrion</keyword>
<name>A0A9W9KUV5_9EURO</name>
<reference evidence="8" key="2">
    <citation type="journal article" date="2023" name="IMA Fungus">
        <title>Comparative genomic study of the Penicillium genus elucidates a diverse pangenome and 15 lateral gene transfer events.</title>
        <authorList>
            <person name="Petersen C."/>
            <person name="Sorensen T."/>
            <person name="Nielsen M.R."/>
            <person name="Sondergaard T.E."/>
            <person name="Sorensen J.L."/>
            <person name="Fitzpatrick D.A."/>
            <person name="Frisvad J.C."/>
            <person name="Nielsen K.L."/>
        </authorList>
    </citation>
    <scope>NUCLEOTIDE SEQUENCE</scope>
    <source>
        <strain evidence="8">IBT 22155</strain>
    </source>
</reference>
<dbReference type="GO" id="GO:1990904">
    <property type="term" value="C:ribonucleoprotein complex"/>
    <property type="evidence" value="ECO:0007669"/>
    <property type="project" value="UniProtKB-KW"/>
</dbReference>
<comment type="similarity">
    <text evidence="2">Belongs to the mitochondrion-specific ribosomal protein mL50 family.</text>
</comment>
<proteinExistence type="inferred from homology"/>
<dbReference type="GO" id="GO:0005739">
    <property type="term" value="C:mitochondrion"/>
    <property type="evidence" value="ECO:0007669"/>
    <property type="project" value="UniProtKB-SubCell"/>
</dbReference>
<dbReference type="EMBL" id="JAPQKL010000008">
    <property type="protein sequence ID" value="KAJ5120428.1"/>
    <property type="molecule type" value="Genomic_DNA"/>
</dbReference>
<sequence length="406" mass="44821">MPSIQITKHVTCAFLEFVSPSQPNSAGSTLQTAHAPTLSNAPINAPPIAGGKIPTPRISPLNQVRCYASESPGILERTRRKLWGTDQPPGPADPYSGSQLMPGSEPAPEKQEDEGFSLSKGVEAPENVEVENLTWEGMPKIGYLPEDAWRLKGQNKKTDVVKAWYANENALPLREAVHQAAVEMGLNQILGLPLTSRNEAFRARVIRASIKSCKFEGEAGQWGDRLRFPNNTTMERLLLTAQKSVSPELEEADFQKRIEELKSAGKLENSIYGAETKGHSLKSLPLDDGTVKFAFFSRLSELTGERISDSVITSSNTVGKVFSQQESLRKKTVRLNPVTLHEIMDKNGAAELPNVKIADVRQTRHHIDEDFGRKKLIVSTLYQNGLINKPLGQKISRWKRPKTVAA</sequence>
<accession>A0A9W9KUV5</accession>
<evidence type="ECO:0000313" key="8">
    <source>
        <dbReference type="EMBL" id="KAJ5120428.1"/>
    </source>
</evidence>
<evidence type="ECO:0000313" key="9">
    <source>
        <dbReference type="Proteomes" id="UP001149079"/>
    </source>
</evidence>
<dbReference type="GeneID" id="81409730"/>
<protein>
    <recommendedName>
        <fullName evidence="6">Large ribosomal subunit protein mL50</fullName>
    </recommendedName>
</protein>
<dbReference type="Pfam" id="PF10501">
    <property type="entry name" value="Ribosomal_L50"/>
    <property type="match status" value="1"/>
</dbReference>
<keyword evidence="9" id="KW-1185">Reference proteome</keyword>
<gene>
    <name evidence="8" type="ORF">N7515_009816</name>
</gene>
<evidence type="ECO:0000256" key="2">
    <source>
        <dbReference type="ARBA" id="ARBA00008860"/>
    </source>
</evidence>
<dbReference type="GO" id="GO:0005840">
    <property type="term" value="C:ribosome"/>
    <property type="evidence" value="ECO:0007669"/>
    <property type="project" value="UniProtKB-KW"/>
</dbReference>
<keyword evidence="5" id="KW-0687">Ribonucleoprotein</keyword>
<evidence type="ECO:0000256" key="1">
    <source>
        <dbReference type="ARBA" id="ARBA00004173"/>
    </source>
</evidence>
<evidence type="ECO:0000256" key="6">
    <source>
        <dbReference type="ARBA" id="ARBA00035183"/>
    </source>
</evidence>
<evidence type="ECO:0000256" key="3">
    <source>
        <dbReference type="ARBA" id="ARBA00022980"/>
    </source>
</evidence>
<dbReference type="OrthoDB" id="6220758at2759"/>
<comment type="subcellular location">
    <subcellularLocation>
        <location evidence="1">Mitochondrion</location>
    </subcellularLocation>
</comment>